<proteinExistence type="predicted"/>
<gene>
    <name evidence="1" type="ORF">RCG21_03545</name>
</gene>
<dbReference type="AlphaFoldDB" id="A0AA90TSK5"/>
<organism evidence="1 2">
    <name type="scientific">Bacillus salipaludis</name>
    <dbReference type="NCBI Taxonomy" id="2547811"/>
    <lineage>
        <taxon>Bacteria</taxon>
        <taxon>Bacillati</taxon>
        <taxon>Bacillota</taxon>
        <taxon>Bacilli</taxon>
        <taxon>Bacillales</taxon>
        <taxon>Bacillaceae</taxon>
        <taxon>Bacillus</taxon>
    </lineage>
</organism>
<keyword evidence="2" id="KW-1185">Reference proteome</keyword>
<dbReference type="Proteomes" id="UP001178888">
    <property type="component" value="Unassembled WGS sequence"/>
</dbReference>
<evidence type="ECO:0000313" key="1">
    <source>
        <dbReference type="EMBL" id="MDQ6595499.1"/>
    </source>
</evidence>
<name>A0AA90TSK5_9BACI</name>
<protein>
    <submittedName>
        <fullName evidence="1">Uncharacterized protein</fullName>
    </submittedName>
</protein>
<dbReference type="EMBL" id="JAVGVR010000001">
    <property type="protein sequence ID" value="MDQ6595499.1"/>
    <property type="molecule type" value="Genomic_DNA"/>
</dbReference>
<sequence length="56" mass="6468">MFAAWLITISVFLICIYATNIIMNGLKEKDQYDLAILHSQLENLTIDHKRMAKKVS</sequence>
<dbReference type="RefSeq" id="WP_165976390.1">
    <property type="nucleotide sequence ID" value="NZ_JAVGVR010000001.1"/>
</dbReference>
<accession>A0AA90TSK5</accession>
<reference evidence="1" key="1">
    <citation type="submission" date="2023-08" db="EMBL/GenBank/DDBJ databases">
        <title>Nitrogen cycling bacteria in agricultural field soils.</title>
        <authorList>
            <person name="Jang J."/>
        </authorList>
    </citation>
    <scope>NUCLEOTIDE SEQUENCE</scope>
    <source>
        <strain evidence="1">PS3-36</strain>
    </source>
</reference>
<evidence type="ECO:0000313" key="2">
    <source>
        <dbReference type="Proteomes" id="UP001178888"/>
    </source>
</evidence>
<comment type="caution">
    <text evidence="1">The sequence shown here is derived from an EMBL/GenBank/DDBJ whole genome shotgun (WGS) entry which is preliminary data.</text>
</comment>